<reference evidence="4 5" key="1">
    <citation type="submission" date="2015-01" db="EMBL/GenBank/DDBJ databases">
        <authorList>
            <person name="Aslett A.Martin."/>
            <person name="De Silva Nishadi"/>
        </authorList>
    </citation>
    <scope>NUCLEOTIDE SEQUENCE [LARGE SCALE GENOMIC DNA]</scope>
    <source>
        <strain evidence="4 5">R28058</strain>
    </source>
</reference>
<feature type="transmembrane region" description="Helical" evidence="3">
    <location>
        <begin position="32"/>
        <end position="51"/>
    </location>
</feature>
<dbReference type="PANTHER" id="PTHR34295:SF1">
    <property type="entry name" value="BIOTIN TRANSPORTER BIOY"/>
    <property type="match status" value="1"/>
</dbReference>
<evidence type="ECO:0000313" key="4">
    <source>
        <dbReference type="EMBL" id="CEQ04305.1"/>
    </source>
</evidence>
<keyword evidence="2" id="KW-0813">Transport</keyword>
<keyword evidence="3" id="KW-1133">Transmembrane helix</keyword>
<name>A0A0C7E8X2_PARSO</name>
<accession>A0A0C7E8X2</accession>
<dbReference type="GO" id="GO:0005886">
    <property type="term" value="C:plasma membrane"/>
    <property type="evidence" value="ECO:0007669"/>
    <property type="project" value="UniProtKB-SubCell"/>
</dbReference>
<keyword evidence="2" id="KW-1003">Cell membrane</keyword>
<dbReference type="AlphaFoldDB" id="A0A0C7E8X2"/>
<dbReference type="InterPro" id="IPR003784">
    <property type="entry name" value="BioY"/>
</dbReference>
<protein>
    <recommendedName>
        <fullName evidence="2">Biotin transporter</fullName>
    </recommendedName>
</protein>
<feature type="transmembrane region" description="Helical" evidence="3">
    <location>
        <begin position="7"/>
        <end position="26"/>
    </location>
</feature>
<comment type="subcellular location">
    <subcellularLocation>
        <location evidence="2">Cell membrane</location>
        <topology evidence="2">Multi-pass membrane protein</topology>
    </subcellularLocation>
</comment>
<feature type="transmembrane region" description="Helical" evidence="3">
    <location>
        <begin position="143"/>
        <end position="165"/>
    </location>
</feature>
<dbReference type="Gene3D" id="1.10.1760.20">
    <property type="match status" value="1"/>
</dbReference>
<dbReference type="OrthoDB" id="9803495at2"/>
<evidence type="ECO:0000256" key="2">
    <source>
        <dbReference type="PIRNR" id="PIRNR016661"/>
    </source>
</evidence>
<keyword evidence="2 3" id="KW-0472">Membrane</keyword>
<dbReference type="Pfam" id="PF02632">
    <property type="entry name" value="BioY"/>
    <property type="match status" value="1"/>
</dbReference>
<feature type="transmembrane region" description="Helical" evidence="3">
    <location>
        <begin position="82"/>
        <end position="103"/>
    </location>
</feature>
<gene>
    <name evidence="4" type="primary">bioY2</name>
    <name evidence="4" type="ORF">R28058_20381</name>
</gene>
<dbReference type="PANTHER" id="PTHR34295">
    <property type="entry name" value="BIOTIN TRANSPORTER BIOY"/>
    <property type="match status" value="1"/>
</dbReference>
<dbReference type="EMBL" id="CEKZ01000003">
    <property type="protein sequence ID" value="CEQ04305.1"/>
    <property type="molecule type" value="Genomic_DNA"/>
</dbReference>
<evidence type="ECO:0000256" key="3">
    <source>
        <dbReference type="SAM" id="Phobius"/>
    </source>
</evidence>
<organism evidence="4 5">
    <name type="scientific">Paraclostridium sordellii</name>
    <name type="common">Clostridium sordellii</name>
    <dbReference type="NCBI Taxonomy" id="1505"/>
    <lineage>
        <taxon>Bacteria</taxon>
        <taxon>Bacillati</taxon>
        <taxon>Bacillota</taxon>
        <taxon>Clostridia</taxon>
        <taxon>Peptostreptococcales</taxon>
        <taxon>Peptostreptococcaceae</taxon>
        <taxon>Paraclostridium</taxon>
    </lineage>
</organism>
<dbReference type="RefSeq" id="WP_055336055.1">
    <property type="nucleotide sequence ID" value="NZ_CDNF01000014.1"/>
</dbReference>
<evidence type="ECO:0000313" key="5">
    <source>
        <dbReference type="Proteomes" id="UP000049127"/>
    </source>
</evidence>
<dbReference type="Proteomes" id="UP000049127">
    <property type="component" value="Unassembled WGS sequence"/>
</dbReference>
<sequence length="180" mass="19470">MNLNTKDLIICAIFSSITAILAQIAIPIPFSTVPLTMQVFAVCISGIILGAKRGFISMLIYVLLGAIGIPVFAQMSGGIGIIFGYTGGFIMAFPIMSLVIGYVSEKYNKIIYIVLVMILSLVINYTIGTAWYSIVSGVGFKEGFMVCVAPFIFVDFIKIALVITIGTTVKKRLKKEVFAC</sequence>
<keyword evidence="3" id="KW-0812">Transmembrane</keyword>
<dbReference type="GO" id="GO:0015225">
    <property type="term" value="F:biotin transmembrane transporter activity"/>
    <property type="evidence" value="ECO:0007669"/>
    <property type="project" value="UniProtKB-UniRule"/>
</dbReference>
<feature type="transmembrane region" description="Helical" evidence="3">
    <location>
        <begin position="58"/>
        <end position="76"/>
    </location>
</feature>
<comment type="similarity">
    <text evidence="1 2">Belongs to the BioY family.</text>
</comment>
<evidence type="ECO:0000256" key="1">
    <source>
        <dbReference type="ARBA" id="ARBA00010692"/>
    </source>
</evidence>
<feature type="transmembrane region" description="Helical" evidence="3">
    <location>
        <begin position="110"/>
        <end position="131"/>
    </location>
</feature>
<dbReference type="PIRSF" id="PIRSF016661">
    <property type="entry name" value="BioY"/>
    <property type="match status" value="1"/>
</dbReference>
<proteinExistence type="inferred from homology"/>